<comment type="caution">
    <text evidence="1">The sequence shown here is derived from an EMBL/GenBank/DDBJ whole genome shotgun (WGS) entry which is preliminary data.</text>
</comment>
<reference evidence="1 2" key="1">
    <citation type="submission" date="2023-07" db="EMBL/GenBank/DDBJ databases">
        <title>Genomic Encyclopedia of Type Strains, Phase IV (KMG-IV): sequencing the most valuable type-strain genomes for metagenomic binning, comparative biology and taxonomic classification.</title>
        <authorList>
            <person name="Goeker M."/>
        </authorList>
    </citation>
    <scope>NUCLEOTIDE SEQUENCE [LARGE SCALE GENOMIC DNA]</scope>
    <source>
        <strain evidence="1 2">DSM 4006</strain>
    </source>
</reference>
<keyword evidence="2" id="KW-1185">Reference proteome</keyword>
<evidence type="ECO:0000313" key="1">
    <source>
        <dbReference type="EMBL" id="MDQ0188199.1"/>
    </source>
</evidence>
<dbReference type="RefSeq" id="WP_274455621.1">
    <property type="nucleotide sequence ID" value="NZ_CP067097.1"/>
</dbReference>
<accession>A0ABT9XD22</accession>
<gene>
    <name evidence="1" type="ORF">J2S03_000003</name>
</gene>
<protein>
    <recommendedName>
        <fullName evidence="3">Beta-lactamase</fullName>
    </recommendedName>
</protein>
<sequence length="84" mass="8946">MAVLIGFGGIKIAAQTNNAGVWFGQNMQNGWDAHSVTKLASAFVMGDFNLTSSMFSVYLDPDLIDAPILDQDLKGNANLNVQGV</sequence>
<evidence type="ECO:0008006" key="3">
    <source>
        <dbReference type="Google" id="ProtNLM"/>
    </source>
</evidence>
<evidence type="ECO:0000313" key="2">
    <source>
        <dbReference type="Proteomes" id="UP001232973"/>
    </source>
</evidence>
<proteinExistence type="predicted"/>
<organism evidence="1 2">
    <name type="scientific">Alicyclobacillus cycloheptanicus</name>
    <dbReference type="NCBI Taxonomy" id="1457"/>
    <lineage>
        <taxon>Bacteria</taxon>
        <taxon>Bacillati</taxon>
        <taxon>Bacillota</taxon>
        <taxon>Bacilli</taxon>
        <taxon>Bacillales</taxon>
        <taxon>Alicyclobacillaceae</taxon>
        <taxon>Alicyclobacillus</taxon>
    </lineage>
</organism>
<dbReference type="EMBL" id="JAUSTP010000001">
    <property type="protein sequence ID" value="MDQ0188199.1"/>
    <property type="molecule type" value="Genomic_DNA"/>
</dbReference>
<dbReference type="Proteomes" id="UP001232973">
    <property type="component" value="Unassembled WGS sequence"/>
</dbReference>
<name>A0ABT9XD22_9BACL</name>